<organism evidence="4 5">
    <name type="scientific">Solibacillus kalamii</name>
    <dbReference type="NCBI Taxonomy" id="1748298"/>
    <lineage>
        <taxon>Bacteria</taxon>
        <taxon>Bacillati</taxon>
        <taxon>Bacillota</taxon>
        <taxon>Bacilli</taxon>
        <taxon>Bacillales</taxon>
        <taxon>Caryophanaceae</taxon>
        <taxon>Solibacillus</taxon>
    </lineage>
</organism>
<dbReference type="SUPFAM" id="SSF55729">
    <property type="entry name" value="Acyl-CoA N-acyltransferases (Nat)"/>
    <property type="match status" value="1"/>
</dbReference>
<dbReference type="PANTHER" id="PTHR42919:SF8">
    <property type="entry name" value="N-ALPHA-ACETYLTRANSFERASE 50"/>
    <property type="match status" value="1"/>
</dbReference>
<dbReference type="InterPro" id="IPR000182">
    <property type="entry name" value="GNAT_dom"/>
</dbReference>
<gene>
    <name evidence="4" type="ORF">CBM15_18465</name>
</gene>
<evidence type="ECO:0000313" key="4">
    <source>
        <dbReference type="EMBL" id="OUZ37381.1"/>
    </source>
</evidence>
<dbReference type="RefSeq" id="WP_087618602.1">
    <property type="nucleotide sequence ID" value="NZ_JAFBEY010000017.1"/>
</dbReference>
<dbReference type="Proteomes" id="UP000196594">
    <property type="component" value="Unassembled WGS sequence"/>
</dbReference>
<keyword evidence="1" id="KW-0808">Transferase</keyword>
<evidence type="ECO:0000313" key="5">
    <source>
        <dbReference type="Proteomes" id="UP000196594"/>
    </source>
</evidence>
<keyword evidence="5" id="KW-1185">Reference proteome</keyword>
<reference evidence="4 5" key="1">
    <citation type="journal article" date="2017" name="Int. J. Syst. Evol. Microbiol.">
        <title>Solibacillus kalamii sp. nov., isolated from a high-efficiency particulate arrestance filter system used in the International Space Station.</title>
        <authorList>
            <person name="Checinska Sielaff A."/>
            <person name="Kumar R.M."/>
            <person name="Pal D."/>
            <person name="Mayilraj S."/>
            <person name="Venkateswaran K."/>
        </authorList>
    </citation>
    <scope>NUCLEOTIDE SEQUENCE [LARGE SCALE GENOMIC DNA]</scope>
    <source>
        <strain evidence="4 5">ISSFR-015</strain>
    </source>
</reference>
<dbReference type="EMBL" id="NHNT01000018">
    <property type="protein sequence ID" value="OUZ37381.1"/>
    <property type="molecule type" value="Genomic_DNA"/>
</dbReference>
<dbReference type="CDD" id="cd04301">
    <property type="entry name" value="NAT_SF"/>
    <property type="match status" value="1"/>
</dbReference>
<evidence type="ECO:0000256" key="1">
    <source>
        <dbReference type="ARBA" id="ARBA00022679"/>
    </source>
</evidence>
<proteinExistence type="predicted"/>
<accession>A0ABX3ZCL0</accession>
<dbReference type="Pfam" id="PF00583">
    <property type="entry name" value="Acetyltransf_1"/>
    <property type="match status" value="1"/>
</dbReference>
<keyword evidence="2" id="KW-0012">Acyltransferase</keyword>
<dbReference type="PROSITE" id="PS51186">
    <property type="entry name" value="GNAT"/>
    <property type="match status" value="1"/>
</dbReference>
<dbReference type="PANTHER" id="PTHR42919">
    <property type="entry name" value="N-ALPHA-ACETYLTRANSFERASE"/>
    <property type="match status" value="1"/>
</dbReference>
<evidence type="ECO:0000256" key="2">
    <source>
        <dbReference type="ARBA" id="ARBA00023315"/>
    </source>
</evidence>
<dbReference type="InterPro" id="IPR016181">
    <property type="entry name" value="Acyl_CoA_acyltransferase"/>
</dbReference>
<dbReference type="InterPro" id="IPR051556">
    <property type="entry name" value="N-term/lysine_N-AcTrnsfr"/>
</dbReference>
<feature type="domain" description="N-acetyltransferase" evidence="3">
    <location>
        <begin position="3"/>
        <end position="158"/>
    </location>
</feature>
<sequence length="158" mass="18442">MGIKIEEATEQHYIEVNRLVRQGHDDHVKGDGAVFRQVESVMPEEYYMELIEQEQSTLLIAREENKVIGFAVISIEVSPKFPSLVHRRFAYIHDFGVDQSEKRKGIGSLLFEACLKWAKGMHIDEVELNVWEFNEEAIAFYKKHNMKTVSRKMRMAIQ</sequence>
<evidence type="ECO:0000259" key="3">
    <source>
        <dbReference type="PROSITE" id="PS51186"/>
    </source>
</evidence>
<protein>
    <submittedName>
        <fullName evidence="4">Alanine acetyltransferase</fullName>
    </submittedName>
</protein>
<dbReference type="Gene3D" id="3.40.630.30">
    <property type="match status" value="1"/>
</dbReference>
<name>A0ABX3ZCL0_9BACL</name>
<comment type="caution">
    <text evidence="4">The sequence shown here is derived from an EMBL/GenBank/DDBJ whole genome shotgun (WGS) entry which is preliminary data.</text>
</comment>